<dbReference type="Gene3D" id="3.40.50.1460">
    <property type="match status" value="1"/>
</dbReference>
<evidence type="ECO:0000256" key="1">
    <source>
        <dbReference type="ARBA" id="ARBA00022729"/>
    </source>
</evidence>
<dbReference type="Proteomes" id="UP001193389">
    <property type="component" value="Chromosome"/>
</dbReference>
<organism evidence="4 5">
    <name type="scientific">Aquipluma nitroreducens</name>
    <dbReference type="NCBI Taxonomy" id="2010828"/>
    <lineage>
        <taxon>Bacteria</taxon>
        <taxon>Pseudomonadati</taxon>
        <taxon>Bacteroidota</taxon>
        <taxon>Bacteroidia</taxon>
        <taxon>Marinilabiliales</taxon>
        <taxon>Prolixibacteraceae</taxon>
        <taxon>Aquipluma</taxon>
    </lineage>
</organism>
<feature type="chain" id="PRO_5024401963" description="Gingipain domain-containing protein" evidence="2">
    <location>
        <begin position="21"/>
        <end position="1255"/>
    </location>
</feature>
<evidence type="ECO:0000313" key="4">
    <source>
        <dbReference type="EMBL" id="BBE19895.1"/>
    </source>
</evidence>
<dbReference type="InterPro" id="IPR029031">
    <property type="entry name" value="Gingipain_N_sf"/>
</dbReference>
<dbReference type="GO" id="GO:0006508">
    <property type="term" value="P:proteolysis"/>
    <property type="evidence" value="ECO:0007669"/>
    <property type="project" value="InterPro"/>
</dbReference>
<dbReference type="RefSeq" id="WP_318348102.1">
    <property type="nucleotide sequence ID" value="NZ_AP018694.1"/>
</dbReference>
<protein>
    <recommendedName>
        <fullName evidence="3">Gingipain domain-containing protein</fullName>
    </recommendedName>
</protein>
<dbReference type="InterPro" id="IPR001769">
    <property type="entry name" value="Gingipain"/>
</dbReference>
<evidence type="ECO:0000256" key="2">
    <source>
        <dbReference type="SAM" id="SignalP"/>
    </source>
</evidence>
<proteinExistence type="predicted"/>
<dbReference type="CDD" id="cd02258">
    <property type="entry name" value="Peptidase_C25_N"/>
    <property type="match status" value="1"/>
</dbReference>
<evidence type="ECO:0000313" key="5">
    <source>
        <dbReference type="Proteomes" id="UP001193389"/>
    </source>
</evidence>
<feature type="signal peptide" evidence="2">
    <location>
        <begin position="1"/>
        <end position="20"/>
    </location>
</feature>
<keyword evidence="1 2" id="KW-0732">Signal</keyword>
<evidence type="ECO:0000259" key="3">
    <source>
        <dbReference type="Pfam" id="PF01364"/>
    </source>
</evidence>
<dbReference type="GO" id="GO:0008234">
    <property type="term" value="F:cysteine-type peptidase activity"/>
    <property type="evidence" value="ECO:0007669"/>
    <property type="project" value="InterPro"/>
</dbReference>
<keyword evidence="5" id="KW-1185">Reference proteome</keyword>
<reference evidence="4" key="1">
    <citation type="journal article" date="2020" name="Int. J. Syst. Evol. Microbiol.">
        <title>Aquipluma nitroreducens gen. nov. sp. nov., a novel facultatively anaerobic bacterium isolated from a freshwater lake.</title>
        <authorList>
            <person name="Watanabe M."/>
            <person name="Kojima H."/>
            <person name="Fukui M."/>
        </authorList>
    </citation>
    <scope>NUCLEOTIDE SEQUENCE</scope>
    <source>
        <strain evidence="4">MeG22</strain>
    </source>
</reference>
<dbReference type="SUPFAM" id="SSF52129">
    <property type="entry name" value="Caspase-like"/>
    <property type="match status" value="1"/>
</dbReference>
<accession>A0A5K7SEH8</accession>
<sequence>MSKTLFFSCLFLLATTFSIANDFQRKIVWEDKIDITAIEPAEINPLKFDGSIFIDQTGLPYWFESFELDFATVDVVIRDAIFELVNDSVPMLKTIQNEELSFKSDIGVSAGKSFLRLTILPFVRRNNQVEKLVSFTITITEKQNKLKSASVAYPWKTSSVLASGKWVKIRTKDRGIYKVTYDQIKQWGFGNPDQVVLYGTGGYMLPFMNDDLSFDDLTTYPVWKGKDSAGKDCLFFYSTGNVSFSQNLETGYFTHQQNYYSTETYFFLSDKGNARTIDKIAALADVPGKKVTSFLKYDYSEKESVNLMSSGSQWFGERFNSGSSQTVNFALENPDLNQPASFIVSAVARSSGTSTMAVSINGKSLNSFSFQLIYTDDPTSWFAADGIGKYTENLPSKNIQMKLTYQGSNSSSEAWLDFISVNYQSLLSINSDVYFFRGRGVDGPVSVSEFVLANATASTQIFDVTDHTSTFELPASYADGQLKFKSNSGLTREYVAFNPGGTIPSAELVGTVANQNLHAAELSEMIIVSHPTLLKVADDLADFHRTTDQMTIQVVTPEVIYNEFSGGLPDPAAFRNYFRMCYERGKQTGTNTLKYILLMGDGSFDNRNIHGKNINLLPTFQSDNSLSPTESFVTDDFFVFLDENEGGSYGTVDLGIGRIPARTVEEAEIVLDKIKTYQTKESIGNWRNIVTFIADDGNTADGYTTIHTDQAESLARFVNKNYPSFFTDRIYLDTYERIMTAGGEKYPDVNVAINNRVKRGTLIMNYTGHGNEKGLADESVIDVTSIKSWNNYNRLALVVTATCSFSRFDENETSAGEYALFNPIGAAVGLFSTTRLVYSGSNFVLNSKFFKYVFEKDQQGNNLRLGDVMRLAKAAANTGINQLNFSLLADPALRLANPNNQVITTSLNGNEAKIETDTINTLTVVTVKGYVANSQGVKLTSFNGEIIPTVYDKEMQLETLGNAGQETTSFTSQNNIIYKGLASVKNGEFEFSFFVPKDISYKVGKGKILYYAYNESVDASGYFDNFYLGGSSNTSVTDSSGPTIDLFMNSESFKDGGTVSASSVLLANISDETGINTAGIGIGHDITAILDGDNSNTFVLNDFFQTNKDSFTSGKIVFPLTKLSEGEHVLKVKVWDVMNNSTEKEVRFTVKNDFRIETVSNYPNPMQGETRFIFTHNQPDETFDVELEVFQSTGSRIDLVKDKIGSQGIESLPLEWIPAERQVKMKPGVYIYRISATAKDGKKSSGSGRLVFLYR</sequence>
<dbReference type="AlphaFoldDB" id="A0A5K7SEH8"/>
<dbReference type="KEGG" id="anf:AQPE_4083"/>
<dbReference type="Pfam" id="PF01364">
    <property type="entry name" value="Peptidase_C25"/>
    <property type="match status" value="1"/>
</dbReference>
<gene>
    <name evidence="4" type="ORF">AQPE_4083</name>
</gene>
<dbReference type="NCBIfam" id="NF033707">
    <property type="entry name" value="T9SS_sortase"/>
    <property type="match status" value="1"/>
</dbReference>
<dbReference type="InterPro" id="IPR029030">
    <property type="entry name" value="Caspase-like_dom_sf"/>
</dbReference>
<dbReference type="Gene3D" id="3.40.50.10390">
    <property type="entry name" value="Gingipain r, domain 1"/>
    <property type="match status" value="1"/>
</dbReference>
<name>A0A5K7SEH8_9BACT</name>
<feature type="domain" description="Gingipain" evidence="3">
    <location>
        <begin position="525"/>
        <end position="895"/>
    </location>
</feature>
<dbReference type="EMBL" id="AP018694">
    <property type="protein sequence ID" value="BBE19895.1"/>
    <property type="molecule type" value="Genomic_DNA"/>
</dbReference>